<reference evidence="2 3" key="1">
    <citation type="submission" date="2024-01" db="EMBL/GenBank/DDBJ databases">
        <title>Comparative genomics of Cryptococcus and Kwoniella reveals pathogenesis evolution and contrasting modes of karyotype evolution via chromosome fusion or intercentromeric recombination.</title>
        <authorList>
            <person name="Coelho M.A."/>
            <person name="David-Palma M."/>
            <person name="Shea T."/>
            <person name="Bowers K."/>
            <person name="McGinley-Smith S."/>
            <person name="Mohammad A.W."/>
            <person name="Gnirke A."/>
            <person name="Yurkov A.M."/>
            <person name="Nowrousian M."/>
            <person name="Sun S."/>
            <person name="Cuomo C.A."/>
            <person name="Heitman J."/>
        </authorList>
    </citation>
    <scope>NUCLEOTIDE SEQUENCE [LARGE SCALE GENOMIC DNA]</scope>
    <source>
        <strain evidence="2 3">CBS 6074</strain>
    </source>
</reference>
<sequence length="109" mass="12397">MIIDLLAYILFFHHEQIAIPFIATTIITLFLGDGQGYHLITQNGPSFTSSEITFRNTFWNKKFWMTVLIAMTAMMNRVIWTVCLAAVMNRDEPNNISQGEEKALGLGEL</sequence>
<feature type="transmembrane region" description="Helical" evidence="1">
    <location>
        <begin position="63"/>
        <end position="87"/>
    </location>
</feature>
<keyword evidence="1" id="KW-0812">Transmembrane</keyword>
<dbReference type="GeneID" id="91096292"/>
<evidence type="ECO:0000313" key="2">
    <source>
        <dbReference type="EMBL" id="WWC90685.1"/>
    </source>
</evidence>
<protein>
    <submittedName>
        <fullName evidence="2">Uncharacterized protein</fullName>
    </submittedName>
</protein>
<dbReference type="RefSeq" id="XP_066077448.1">
    <property type="nucleotide sequence ID" value="XM_066221351.1"/>
</dbReference>
<gene>
    <name evidence="2" type="ORF">L201_005622</name>
</gene>
<keyword evidence="3" id="KW-1185">Reference proteome</keyword>
<keyword evidence="1" id="KW-0472">Membrane</keyword>
<accession>A0AAX4JZ67</accession>
<evidence type="ECO:0000313" key="3">
    <source>
        <dbReference type="Proteomes" id="UP001355207"/>
    </source>
</evidence>
<dbReference type="Proteomes" id="UP001355207">
    <property type="component" value="Chromosome 7"/>
</dbReference>
<dbReference type="AlphaFoldDB" id="A0AAX4JZ67"/>
<name>A0AAX4JZ67_9TREE</name>
<organism evidence="2 3">
    <name type="scientific">Kwoniella dendrophila CBS 6074</name>
    <dbReference type="NCBI Taxonomy" id="1295534"/>
    <lineage>
        <taxon>Eukaryota</taxon>
        <taxon>Fungi</taxon>
        <taxon>Dikarya</taxon>
        <taxon>Basidiomycota</taxon>
        <taxon>Agaricomycotina</taxon>
        <taxon>Tremellomycetes</taxon>
        <taxon>Tremellales</taxon>
        <taxon>Cryptococcaceae</taxon>
        <taxon>Kwoniella</taxon>
    </lineage>
</organism>
<dbReference type="EMBL" id="CP144104">
    <property type="protein sequence ID" value="WWC90685.1"/>
    <property type="molecule type" value="Genomic_DNA"/>
</dbReference>
<keyword evidence="1" id="KW-1133">Transmembrane helix</keyword>
<proteinExistence type="predicted"/>
<evidence type="ECO:0000256" key="1">
    <source>
        <dbReference type="SAM" id="Phobius"/>
    </source>
</evidence>